<dbReference type="Proteomes" id="UP001596383">
    <property type="component" value="Unassembled WGS sequence"/>
</dbReference>
<keyword evidence="2" id="KW-1003">Cell membrane</keyword>
<keyword evidence="4 6" id="KW-1133">Transmembrane helix</keyword>
<dbReference type="EMBL" id="JBHSWV010000237">
    <property type="protein sequence ID" value="MFC6766350.1"/>
    <property type="molecule type" value="Genomic_DNA"/>
</dbReference>
<feature type="transmembrane region" description="Helical" evidence="6">
    <location>
        <begin position="353"/>
        <end position="372"/>
    </location>
</feature>
<reference evidence="7 8" key="1">
    <citation type="journal article" date="2019" name="Int. J. Syst. Evol. Microbiol.">
        <title>The Global Catalogue of Microorganisms (GCM) 10K type strain sequencing project: providing services to taxonomists for standard genome sequencing and annotation.</title>
        <authorList>
            <consortium name="The Broad Institute Genomics Platform"/>
            <consortium name="The Broad Institute Genome Sequencing Center for Infectious Disease"/>
            <person name="Wu L."/>
            <person name="Ma J."/>
        </authorList>
    </citation>
    <scope>NUCLEOTIDE SEQUENCE [LARGE SCALE GENOMIC DNA]</scope>
    <source>
        <strain evidence="7 8">LMG 29247</strain>
    </source>
</reference>
<dbReference type="AlphaFoldDB" id="A0ABD5SM13"/>
<protein>
    <submittedName>
        <fullName evidence="7">Polysaccharide biosynthesis C-terminal domain-containing protein</fullName>
    </submittedName>
</protein>
<dbReference type="PANTHER" id="PTHR30250">
    <property type="entry name" value="PST FAMILY PREDICTED COLANIC ACID TRANSPORTER"/>
    <property type="match status" value="1"/>
</dbReference>
<feature type="transmembrane region" description="Helical" evidence="6">
    <location>
        <begin position="160"/>
        <end position="188"/>
    </location>
</feature>
<name>A0ABD5SM13_9EURY</name>
<evidence type="ECO:0000256" key="1">
    <source>
        <dbReference type="ARBA" id="ARBA00004651"/>
    </source>
</evidence>
<feature type="transmembrane region" description="Helical" evidence="6">
    <location>
        <begin position="44"/>
        <end position="65"/>
    </location>
</feature>
<feature type="transmembrane region" description="Helical" evidence="6">
    <location>
        <begin position="311"/>
        <end position="333"/>
    </location>
</feature>
<gene>
    <name evidence="7" type="ORF">ACFQE6_15545</name>
</gene>
<keyword evidence="3 6" id="KW-0812">Transmembrane</keyword>
<evidence type="ECO:0000256" key="2">
    <source>
        <dbReference type="ARBA" id="ARBA00022475"/>
    </source>
</evidence>
<feature type="transmembrane region" description="Helical" evidence="6">
    <location>
        <begin position="20"/>
        <end position="38"/>
    </location>
</feature>
<evidence type="ECO:0000256" key="6">
    <source>
        <dbReference type="SAM" id="Phobius"/>
    </source>
</evidence>
<dbReference type="InterPro" id="IPR050833">
    <property type="entry name" value="Poly_Biosynth_Transport"/>
</dbReference>
<evidence type="ECO:0000313" key="7">
    <source>
        <dbReference type="EMBL" id="MFC6766350.1"/>
    </source>
</evidence>
<feature type="transmembrane region" description="Helical" evidence="6">
    <location>
        <begin position="77"/>
        <end position="103"/>
    </location>
</feature>
<evidence type="ECO:0000313" key="8">
    <source>
        <dbReference type="Proteomes" id="UP001596383"/>
    </source>
</evidence>
<keyword evidence="5 6" id="KW-0472">Membrane</keyword>
<dbReference type="RefSeq" id="WP_273739312.1">
    <property type="nucleotide sequence ID" value="NZ_JAQIVI010000237.1"/>
</dbReference>
<keyword evidence="8" id="KW-1185">Reference proteome</keyword>
<organism evidence="7 8">
    <name type="scientific">Natrinema soli</name>
    <dbReference type="NCBI Taxonomy" id="1930624"/>
    <lineage>
        <taxon>Archaea</taxon>
        <taxon>Methanobacteriati</taxon>
        <taxon>Methanobacteriota</taxon>
        <taxon>Stenosarchaea group</taxon>
        <taxon>Halobacteria</taxon>
        <taxon>Halobacteriales</taxon>
        <taxon>Natrialbaceae</taxon>
        <taxon>Natrinema</taxon>
    </lineage>
</organism>
<dbReference type="Pfam" id="PF13440">
    <property type="entry name" value="Polysacc_synt_3"/>
    <property type="match status" value="1"/>
</dbReference>
<sequence length="479" mass="51174">MSAGEADFGLEISRGVLAKFAMAAIGFAGSIVFARVLGPSGYGAFYIVVTLVNVLDNPVTGWGSACKKRISETGFPIAEALGSGLLGAVILPLGMLPAVYLIVIFTDLYALSGLFVPFSVLFSAVCFFAVTNRILSARSNFAAAEWSDTLRSFFTTPLQLVFILLGFEAAGMVYGLTIATALSIPYVLYRIHIRPVLPTRESLASITSYARYSIPNGFISTTQSRFDILLLGALLTSSAVGEYQVSMQLTLAGTFIGAVASKGLMARVSDYWSRNEHDAVINDVTNSLGYASVLAIPIFFGVAAMPNDLLVTVFGSQYAGGGLVLVGLALFRVVKMQSSQLQSTMAGLNRPDITMRIGLVVLILNVGLGYALLLEYGVFGVVVATILSEVIRYATLSYTIKQHLPAVTLFAKPLRQQLLAGVTMFILIDWLHMTNGVSWWGELLVLIGLGGITYFATLIVISKSFRLTVKGVVSDALAG</sequence>
<feature type="transmembrane region" description="Helical" evidence="6">
    <location>
        <begin position="109"/>
        <end position="130"/>
    </location>
</feature>
<evidence type="ECO:0000256" key="5">
    <source>
        <dbReference type="ARBA" id="ARBA00023136"/>
    </source>
</evidence>
<evidence type="ECO:0000256" key="3">
    <source>
        <dbReference type="ARBA" id="ARBA00022692"/>
    </source>
</evidence>
<comment type="caution">
    <text evidence="7">The sequence shown here is derived from an EMBL/GenBank/DDBJ whole genome shotgun (WGS) entry which is preliminary data.</text>
</comment>
<dbReference type="PANTHER" id="PTHR30250:SF11">
    <property type="entry name" value="O-ANTIGEN TRANSPORTER-RELATED"/>
    <property type="match status" value="1"/>
</dbReference>
<feature type="transmembrane region" description="Helical" evidence="6">
    <location>
        <begin position="287"/>
        <end position="305"/>
    </location>
</feature>
<feature type="transmembrane region" description="Helical" evidence="6">
    <location>
        <begin position="245"/>
        <end position="266"/>
    </location>
</feature>
<accession>A0ABD5SM13</accession>
<proteinExistence type="predicted"/>
<feature type="transmembrane region" description="Helical" evidence="6">
    <location>
        <begin position="439"/>
        <end position="461"/>
    </location>
</feature>
<comment type="subcellular location">
    <subcellularLocation>
        <location evidence="1">Cell membrane</location>
        <topology evidence="1">Multi-pass membrane protein</topology>
    </subcellularLocation>
</comment>
<evidence type="ECO:0000256" key="4">
    <source>
        <dbReference type="ARBA" id="ARBA00022989"/>
    </source>
</evidence>
<dbReference type="GO" id="GO:0005886">
    <property type="term" value="C:plasma membrane"/>
    <property type="evidence" value="ECO:0007669"/>
    <property type="project" value="UniProtKB-SubCell"/>
</dbReference>